<organism evidence="2 3">
    <name type="scientific">Leptotrichia hofstadii</name>
    <dbReference type="NCBI Taxonomy" id="157688"/>
    <lineage>
        <taxon>Bacteria</taxon>
        <taxon>Fusobacteriati</taxon>
        <taxon>Fusobacteriota</taxon>
        <taxon>Fusobacteriia</taxon>
        <taxon>Fusobacteriales</taxon>
        <taxon>Leptotrichiaceae</taxon>
        <taxon>Leptotrichia</taxon>
    </lineage>
</organism>
<reference evidence="2 3" key="1">
    <citation type="submission" date="2019-07" db="EMBL/GenBank/DDBJ databases">
        <title>Complete Genome Sequence of Leptotrichia hofstadii Strain JCM16775.</title>
        <authorList>
            <person name="Watanabe S."/>
            <person name="Cui L."/>
        </authorList>
    </citation>
    <scope>NUCLEOTIDE SEQUENCE [LARGE SCALE GENOMIC DNA]</scope>
    <source>
        <strain evidence="2 3">JCM16775</strain>
    </source>
</reference>
<keyword evidence="3" id="KW-1185">Reference proteome</keyword>
<dbReference type="Proteomes" id="UP000321892">
    <property type="component" value="Chromosome"/>
</dbReference>
<keyword evidence="1" id="KW-1133">Transmembrane helix</keyword>
<dbReference type="OrthoDB" id="80795at2"/>
<name>A0A510JHT1_9FUSO</name>
<dbReference type="KEGG" id="lhf:JCM16775_1570"/>
<dbReference type="EMBL" id="AP019823">
    <property type="protein sequence ID" value="BBM38860.1"/>
    <property type="molecule type" value="Genomic_DNA"/>
</dbReference>
<evidence type="ECO:0000256" key="1">
    <source>
        <dbReference type="SAM" id="Phobius"/>
    </source>
</evidence>
<accession>A0A510JHT1</accession>
<evidence type="ECO:0000313" key="3">
    <source>
        <dbReference type="Proteomes" id="UP000321892"/>
    </source>
</evidence>
<gene>
    <name evidence="2" type="ORF">JCM16775_1570</name>
</gene>
<keyword evidence="1" id="KW-0812">Transmembrane</keyword>
<dbReference type="RefSeq" id="WP_026746083.1">
    <property type="nucleotide sequence ID" value="NZ_AP019823.1"/>
</dbReference>
<keyword evidence="1" id="KW-0472">Membrane</keyword>
<dbReference type="Gene3D" id="3.15.10.40">
    <property type="entry name" value="Uncharacterised protein PF07273, DUF1439"/>
    <property type="match status" value="1"/>
</dbReference>
<dbReference type="AlphaFoldDB" id="A0A510JHT1"/>
<protein>
    <submittedName>
        <fullName evidence="2">Uncharacterized protein</fullName>
    </submittedName>
</protein>
<sequence length="169" mass="19606">MKLFKFLFFSVIVLIAGLGYYIYTQNQLKIPDSMVKSAVASKFPIEKSYPLGKIKLFNPKVHFENDKLIIEAEYLNDALNDQINGTMTFATDIHYDPMKSNLYLDDFQIVRLTKENKEIDLDKKPIIRTGLNYAFSQLEKKEILNLSGVEKFQMIKDIKIENNKLTVVK</sequence>
<proteinExistence type="predicted"/>
<evidence type="ECO:0000313" key="2">
    <source>
        <dbReference type="EMBL" id="BBM38860.1"/>
    </source>
</evidence>
<feature type="transmembrane region" description="Helical" evidence="1">
    <location>
        <begin position="6"/>
        <end position="23"/>
    </location>
</feature>